<comment type="caution">
    <text evidence="1">The sequence shown here is derived from an EMBL/GenBank/DDBJ whole genome shotgun (WGS) entry which is preliminary data.</text>
</comment>
<evidence type="ECO:0008006" key="3">
    <source>
        <dbReference type="Google" id="ProtNLM"/>
    </source>
</evidence>
<sequence length="167" mass="18357">MDKSLEAFAAECRAILKNDSGQGGLDRVCKRLEGLLKDESFVREHFGPGKDAPRRVLYEDPELGFCVLAHAYKGGTGSGPHDHGPSWAIYGQVEGVTRMTEYRKVAEPSDGRPGKAAPVKSYDLAPGMAVAYAPGQLHSPHREKDARLIRMEGMNMERVKRDAYEVA</sequence>
<accession>A0A932I2K1</accession>
<name>A0A932I2K1_UNCTE</name>
<dbReference type="AlphaFoldDB" id="A0A932I2K1"/>
<dbReference type="Gene3D" id="2.60.120.10">
    <property type="entry name" value="Jelly Rolls"/>
    <property type="match status" value="1"/>
</dbReference>
<evidence type="ECO:0000313" key="1">
    <source>
        <dbReference type="EMBL" id="MBI3129533.1"/>
    </source>
</evidence>
<dbReference type="InterPro" id="IPR011051">
    <property type="entry name" value="RmlC_Cupin_sf"/>
</dbReference>
<organism evidence="1 2">
    <name type="scientific">Tectimicrobiota bacterium</name>
    <dbReference type="NCBI Taxonomy" id="2528274"/>
    <lineage>
        <taxon>Bacteria</taxon>
        <taxon>Pseudomonadati</taxon>
        <taxon>Nitrospinota/Tectimicrobiota group</taxon>
        <taxon>Candidatus Tectimicrobiota</taxon>
    </lineage>
</organism>
<gene>
    <name evidence="1" type="ORF">HYZ11_18145</name>
</gene>
<evidence type="ECO:0000313" key="2">
    <source>
        <dbReference type="Proteomes" id="UP000782312"/>
    </source>
</evidence>
<dbReference type="SUPFAM" id="SSF51182">
    <property type="entry name" value="RmlC-like cupins"/>
    <property type="match status" value="1"/>
</dbReference>
<dbReference type="Proteomes" id="UP000782312">
    <property type="component" value="Unassembled WGS sequence"/>
</dbReference>
<proteinExistence type="predicted"/>
<dbReference type="EMBL" id="JACPUR010000041">
    <property type="protein sequence ID" value="MBI3129533.1"/>
    <property type="molecule type" value="Genomic_DNA"/>
</dbReference>
<reference evidence="1" key="1">
    <citation type="submission" date="2020-07" db="EMBL/GenBank/DDBJ databases">
        <title>Huge and variable diversity of episymbiotic CPR bacteria and DPANN archaea in groundwater ecosystems.</title>
        <authorList>
            <person name="He C.Y."/>
            <person name="Keren R."/>
            <person name="Whittaker M."/>
            <person name="Farag I.F."/>
            <person name="Doudna J."/>
            <person name="Cate J.H.D."/>
            <person name="Banfield J.F."/>
        </authorList>
    </citation>
    <scope>NUCLEOTIDE SEQUENCE</scope>
    <source>
        <strain evidence="1">NC_groundwater_763_Ag_S-0.2um_68_21</strain>
    </source>
</reference>
<protein>
    <recommendedName>
        <fullName evidence="3">Cysteine dioxygenase</fullName>
    </recommendedName>
</protein>
<dbReference type="InterPro" id="IPR014710">
    <property type="entry name" value="RmlC-like_jellyroll"/>
</dbReference>